<dbReference type="EMBL" id="CP035492">
    <property type="protein sequence ID" value="QAY67801.1"/>
    <property type="molecule type" value="Genomic_DNA"/>
</dbReference>
<gene>
    <name evidence="15" type="ORF">ET464_16795</name>
</gene>
<reference evidence="15 16" key="1">
    <citation type="submission" date="2019-01" db="EMBL/GenBank/DDBJ databases">
        <title>Genome sequencing of strain FW100M-2.</title>
        <authorList>
            <person name="Heo J."/>
            <person name="Kim S.-J."/>
            <person name="Kim J.-S."/>
            <person name="Hong S.-B."/>
            <person name="Kwon S.-W."/>
        </authorList>
    </citation>
    <scope>NUCLEOTIDE SEQUENCE [LARGE SCALE GENOMIC DNA]</scope>
    <source>
        <strain evidence="15 16">FW100M-2</strain>
    </source>
</reference>
<evidence type="ECO:0000256" key="8">
    <source>
        <dbReference type="ARBA" id="ARBA00022968"/>
    </source>
</evidence>
<proteinExistence type="predicted"/>
<organism evidence="15 16">
    <name type="scientific">Paenibacillus protaetiae</name>
    <dbReference type="NCBI Taxonomy" id="2509456"/>
    <lineage>
        <taxon>Bacteria</taxon>
        <taxon>Bacillati</taxon>
        <taxon>Bacillota</taxon>
        <taxon>Bacilli</taxon>
        <taxon>Bacillales</taxon>
        <taxon>Paenibacillaceae</taxon>
        <taxon>Paenibacillus</taxon>
    </lineage>
</organism>
<keyword evidence="5" id="KW-0812">Transmembrane</keyword>
<keyword evidence="8" id="KW-0735">Signal-anchor</keyword>
<keyword evidence="4" id="KW-0808">Transferase</keyword>
<evidence type="ECO:0000313" key="15">
    <source>
        <dbReference type="EMBL" id="QAY67801.1"/>
    </source>
</evidence>
<comment type="subcellular location">
    <subcellularLocation>
        <location evidence="2">Endoplasmic reticulum membrane</location>
        <topology evidence="2">Single-pass type II membrane protein</topology>
    </subcellularLocation>
    <subcellularLocation>
        <location evidence="1">Golgi apparatus membrane</location>
        <topology evidence="1">Single-pass type II membrane protein</topology>
    </subcellularLocation>
</comment>
<evidence type="ECO:0000256" key="10">
    <source>
        <dbReference type="ARBA" id="ARBA00023034"/>
    </source>
</evidence>
<keyword evidence="13" id="KW-0325">Glycoprotein</keyword>
<keyword evidence="7" id="KW-0256">Endoplasmic reticulum</keyword>
<protein>
    <recommendedName>
        <fullName evidence="14">Peptide O-xylosyltransferase</fullName>
    </recommendedName>
</protein>
<keyword evidence="12" id="KW-1015">Disulfide bond</keyword>
<dbReference type="AlphaFoldDB" id="A0A4V0YFI2"/>
<dbReference type="GO" id="GO:0050650">
    <property type="term" value="P:chondroitin sulfate proteoglycan biosynthetic process"/>
    <property type="evidence" value="ECO:0007669"/>
    <property type="project" value="TreeGrafter"/>
</dbReference>
<evidence type="ECO:0000256" key="13">
    <source>
        <dbReference type="ARBA" id="ARBA00023180"/>
    </source>
</evidence>
<dbReference type="InterPro" id="IPR043538">
    <property type="entry name" value="XYLT"/>
</dbReference>
<evidence type="ECO:0000256" key="3">
    <source>
        <dbReference type="ARBA" id="ARBA00022676"/>
    </source>
</evidence>
<dbReference type="GO" id="GO:0030158">
    <property type="term" value="F:protein xylosyltransferase activity"/>
    <property type="evidence" value="ECO:0007669"/>
    <property type="project" value="InterPro"/>
</dbReference>
<keyword evidence="11" id="KW-0472">Membrane</keyword>
<evidence type="ECO:0000256" key="7">
    <source>
        <dbReference type="ARBA" id="ARBA00022824"/>
    </source>
</evidence>
<keyword evidence="3" id="KW-0328">Glycosyltransferase</keyword>
<sequence length="288" mass="33573">MKLAYLILAHHKMELLDRLMHAIYSPDHSYMIHVDAKADADLHRYADELAAANPNIKILPSRSATWACWSLVQVELDGIKELLHEQWDFYILLSGQDFPAASQEAICRTLAPYPGKNFMRIGTMPPEEEELRLNHYYVEDCGEMKTMGPRNSFGSYFVEGFKPYMGSQWKILHRSFCEFAVSSPLSFDMQDYFRYALVPDELFFHTLLMNSTYKDSLINNHLRYYEMDEFHTSFRRAKTLAMEQIKDIDFHNPARPVLFVRKVDDEREPEVISFLEKRLAPGADAVQP</sequence>
<dbReference type="InterPro" id="IPR003406">
    <property type="entry name" value="Glyco_trans_14"/>
</dbReference>
<keyword evidence="9" id="KW-1133">Transmembrane helix</keyword>
<dbReference type="GO" id="GO:0016020">
    <property type="term" value="C:membrane"/>
    <property type="evidence" value="ECO:0007669"/>
    <property type="project" value="InterPro"/>
</dbReference>
<keyword evidence="10" id="KW-0333">Golgi apparatus</keyword>
<evidence type="ECO:0000256" key="4">
    <source>
        <dbReference type="ARBA" id="ARBA00022679"/>
    </source>
</evidence>
<accession>A0A4V0YFI2</accession>
<evidence type="ECO:0000256" key="11">
    <source>
        <dbReference type="ARBA" id="ARBA00023136"/>
    </source>
</evidence>
<keyword evidence="16" id="KW-1185">Reference proteome</keyword>
<dbReference type="GO" id="GO:0015012">
    <property type="term" value="P:heparan sulfate proteoglycan biosynthetic process"/>
    <property type="evidence" value="ECO:0007669"/>
    <property type="project" value="TreeGrafter"/>
</dbReference>
<dbReference type="PANTHER" id="PTHR46025:SF3">
    <property type="entry name" value="XYLOSYLTRANSFERASE OXT"/>
    <property type="match status" value="1"/>
</dbReference>
<dbReference type="PANTHER" id="PTHR46025">
    <property type="entry name" value="XYLOSYLTRANSFERASE OXT"/>
    <property type="match status" value="1"/>
</dbReference>
<evidence type="ECO:0000256" key="5">
    <source>
        <dbReference type="ARBA" id="ARBA00022692"/>
    </source>
</evidence>
<dbReference type="KEGG" id="pprt:ET464_16795"/>
<dbReference type="GO" id="GO:0046872">
    <property type="term" value="F:metal ion binding"/>
    <property type="evidence" value="ECO:0007669"/>
    <property type="project" value="UniProtKB-KW"/>
</dbReference>
<dbReference type="Pfam" id="PF02485">
    <property type="entry name" value="Branch"/>
    <property type="match status" value="1"/>
</dbReference>
<dbReference type="Proteomes" id="UP000293568">
    <property type="component" value="Chromosome"/>
</dbReference>
<evidence type="ECO:0000256" key="14">
    <source>
        <dbReference type="ARBA" id="ARBA00042865"/>
    </source>
</evidence>
<evidence type="ECO:0000256" key="6">
    <source>
        <dbReference type="ARBA" id="ARBA00022723"/>
    </source>
</evidence>
<name>A0A4V0YFI2_9BACL</name>
<evidence type="ECO:0000256" key="2">
    <source>
        <dbReference type="ARBA" id="ARBA00004648"/>
    </source>
</evidence>
<evidence type="ECO:0000256" key="12">
    <source>
        <dbReference type="ARBA" id="ARBA00023157"/>
    </source>
</evidence>
<keyword evidence="6" id="KW-0479">Metal-binding</keyword>
<evidence type="ECO:0000256" key="9">
    <source>
        <dbReference type="ARBA" id="ARBA00022989"/>
    </source>
</evidence>
<dbReference type="OrthoDB" id="7943907at2"/>
<dbReference type="RefSeq" id="WP_129442953.1">
    <property type="nucleotide sequence ID" value="NZ_CP035492.1"/>
</dbReference>
<evidence type="ECO:0000256" key="1">
    <source>
        <dbReference type="ARBA" id="ARBA00004323"/>
    </source>
</evidence>
<evidence type="ECO:0000313" key="16">
    <source>
        <dbReference type="Proteomes" id="UP000293568"/>
    </source>
</evidence>